<accession>A0A174IM39</accession>
<dbReference type="EMBL" id="CZAE01000004">
    <property type="protein sequence ID" value="CUO87461.1"/>
    <property type="molecule type" value="Genomic_DNA"/>
</dbReference>
<reference evidence="1 2" key="1">
    <citation type="submission" date="2015-09" db="EMBL/GenBank/DDBJ databases">
        <authorList>
            <consortium name="Pathogen Informatics"/>
        </authorList>
    </citation>
    <scope>NUCLEOTIDE SEQUENCE [LARGE SCALE GENOMIC DNA]</scope>
    <source>
        <strain evidence="1 2">2789STDY5834846</strain>
    </source>
</reference>
<evidence type="ECO:0000313" key="1">
    <source>
        <dbReference type="EMBL" id="CUO87461.1"/>
    </source>
</evidence>
<gene>
    <name evidence="1" type="ORF">ERS852461_01349</name>
</gene>
<dbReference type="AlphaFoldDB" id="A0A174IM39"/>
<protein>
    <submittedName>
        <fullName evidence="1">Uncharacterized protein</fullName>
    </submittedName>
</protein>
<sequence length="339" mass="39358">MEDEASKKITELAFEAAIKQEDIHTQKREDILRVEKIAIPTEQKTEPKNLKLLNLISEGHKNDFLRILLKTEFESYSENIYQDLAIVKYGNAESLSESARKNCLDSLQKKLDIANSLMILRADTNGINISNAKQKYRLPSFIKDQIEAEVEKLYRLYGLDLVPMLYEEAKDILNTAFSYPEYDYSVEEVTGTTKWICDNYGVSFSEFMDHFYKSTPPDNVIETFAEENLTVCENITLEQIQTVINDLQEGIKRYNKKGRPIKNIQSHAALLVLEKYGLQATNKQLKTAYECLEYWGFIEDEVKKGWTNICNKYPEIQYVKALFKESKKYKLIFAKPLPF</sequence>
<evidence type="ECO:0000313" key="2">
    <source>
        <dbReference type="Proteomes" id="UP000095606"/>
    </source>
</evidence>
<dbReference type="GeneID" id="69588520"/>
<dbReference type="Proteomes" id="UP000095606">
    <property type="component" value="Unassembled WGS sequence"/>
</dbReference>
<organism evidence="1 2">
    <name type="scientific">Bacteroides faecis</name>
    <dbReference type="NCBI Taxonomy" id="674529"/>
    <lineage>
        <taxon>Bacteria</taxon>
        <taxon>Pseudomonadati</taxon>
        <taxon>Bacteroidota</taxon>
        <taxon>Bacteroidia</taxon>
        <taxon>Bacteroidales</taxon>
        <taxon>Bacteroidaceae</taxon>
        <taxon>Bacteroides</taxon>
    </lineage>
</organism>
<proteinExistence type="predicted"/>
<dbReference type="RefSeq" id="WP_055269147.1">
    <property type="nucleotide sequence ID" value="NZ_CAXKYA010000002.1"/>
</dbReference>
<name>A0A174IM39_9BACE</name>